<proteinExistence type="predicted"/>
<dbReference type="Proteomes" id="UP000460298">
    <property type="component" value="Unassembled WGS sequence"/>
</dbReference>
<accession>A0A833LY61</accession>
<evidence type="ECO:0000313" key="2">
    <source>
        <dbReference type="Proteomes" id="UP000460298"/>
    </source>
</evidence>
<comment type="caution">
    <text evidence="1">The sequence shown here is derived from an EMBL/GenBank/DDBJ whole genome shotgun (WGS) entry which is preliminary data.</text>
</comment>
<sequence>MEKKRQSLAALTGMAFSRRMFFALPALFLMAFSTMEARPFSDEATLAAESYIVQPGRGPFKYAHLFNIEQDQEGERSLGLIFRARTAVTLRLKKPLRLHGFTTSIHLRLEGFRGAETVYALFVDRRGKTHRVLMGRADNYGFQEWHADLRGKLVFRPQRLSETSYVDFVGWNIEPDLRQAERSTYIIMRQPVFDVRPYDMRGDAL</sequence>
<dbReference type="EMBL" id="WBUI01000004">
    <property type="protein sequence ID" value="KAB2933941.1"/>
    <property type="molecule type" value="Genomic_DNA"/>
</dbReference>
<reference evidence="1 2" key="1">
    <citation type="submission" date="2019-10" db="EMBL/GenBank/DDBJ databases">
        <title>Extracellular Electron Transfer in a Candidatus Methanoperedens spp. Enrichment Culture.</title>
        <authorList>
            <person name="Berger S."/>
            <person name="Rangel Shaw D."/>
            <person name="Berben T."/>
            <person name="In 'T Zandt M."/>
            <person name="Frank J."/>
            <person name="Reimann J."/>
            <person name="Jetten M.S.M."/>
            <person name="Welte C.U."/>
        </authorList>
    </citation>
    <scope>NUCLEOTIDE SEQUENCE [LARGE SCALE GENOMIC DNA]</scope>
    <source>
        <strain evidence="1">SB12</strain>
    </source>
</reference>
<organism evidence="1 2">
    <name type="scientific">Leptonema illini</name>
    <dbReference type="NCBI Taxonomy" id="183"/>
    <lineage>
        <taxon>Bacteria</taxon>
        <taxon>Pseudomonadati</taxon>
        <taxon>Spirochaetota</taxon>
        <taxon>Spirochaetia</taxon>
        <taxon>Leptospirales</taxon>
        <taxon>Leptospiraceae</taxon>
        <taxon>Leptonema</taxon>
    </lineage>
</organism>
<gene>
    <name evidence="1" type="ORF">F9K24_05600</name>
</gene>
<evidence type="ECO:0000313" key="1">
    <source>
        <dbReference type="EMBL" id="KAB2933941.1"/>
    </source>
</evidence>
<name>A0A833LY61_9LEPT</name>
<dbReference type="AlphaFoldDB" id="A0A833LY61"/>
<protein>
    <submittedName>
        <fullName evidence="1">Uncharacterized protein</fullName>
    </submittedName>
</protein>